<evidence type="ECO:0000256" key="1">
    <source>
        <dbReference type="SAM" id="Coils"/>
    </source>
</evidence>
<accession>A0A8H3LW80</accession>
<gene>
    <name evidence="2" type="ORF">RCL2_002274000</name>
</gene>
<feature type="coiled-coil region" evidence="1">
    <location>
        <begin position="81"/>
        <end position="108"/>
    </location>
</feature>
<proteinExistence type="predicted"/>
<organism evidence="2 3">
    <name type="scientific">Rhizophagus clarus</name>
    <dbReference type="NCBI Taxonomy" id="94130"/>
    <lineage>
        <taxon>Eukaryota</taxon>
        <taxon>Fungi</taxon>
        <taxon>Fungi incertae sedis</taxon>
        <taxon>Mucoromycota</taxon>
        <taxon>Glomeromycotina</taxon>
        <taxon>Glomeromycetes</taxon>
        <taxon>Glomerales</taxon>
        <taxon>Glomeraceae</taxon>
        <taxon>Rhizophagus</taxon>
    </lineage>
</organism>
<name>A0A8H3LW80_9GLOM</name>
<evidence type="ECO:0000313" key="3">
    <source>
        <dbReference type="Proteomes" id="UP000615446"/>
    </source>
</evidence>
<reference evidence="2" key="1">
    <citation type="submission" date="2019-10" db="EMBL/GenBank/DDBJ databases">
        <title>Conservation and host-specific expression of non-tandemly repeated heterogenous ribosome RNA gene in arbuscular mycorrhizal fungi.</title>
        <authorList>
            <person name="Maeda T."/>
            <person name="Kobayashi Y."/>
            <person name="Nakagawa T."/>
            <person name="Ezawa T."/>
            <person name="Yamaguchi K."/>
            <person name="Bino T."/>
            <person name="Nishimoto Y."/>
            <person name="Shigenobu S."/>
            <person name="Kawaguchi M."/>
        </authorList>
    </citation>
    <scope>NUCLEOTIDE SEQUENCE</scope>
    <source>
        <strain evidence="2">HR1</strain>
    </source>
</reference>
<dbReference type="AlphaFoldDB" id="A0A8H3LW80"/>
<keyword evidence="1" id="KW-0175">Coiled coil</keyword>
<comment type="caution">
    <text evidence="2">The sequence shown here is derived from an EMBL/GenBank/DDBJ whole genome shotgun (WGS) entry which is preliminary data.</text>
</comment>
<dbReference type="Proteomes" id="UP000615446">
    <property type="component" value="Unassembled WGS sequence"/>
</dbReference>
<sequence>MVKPTKSNKIDLIKNMYLRVFNPTSSSFNQLNFIKNKNEYFQYGYDLTESIQLTFYSAYNSSYQHLFSKNSKSSDKSNLSRKTQDIEITELKQEKSNLSRKTQDIEITELVKIKETGEIATVKVIDLKAITSSKVFTTIIQSQADSITFLVKNYSVIISELDELLLKIQNNIVAFFEDEKINVNDYNVSFKSEKAQEAGTLLVDVCDFRNF</sequence>
<evidence type="ECO:0000313" key="2">
    <source>
        <dbReference type="EMBL" id="GES96098.1"/>
    </source>
</evidence>
<protein>
    <submittedName>
        <fullName evidence="2">Uncharacterized protein</fullName>
    </submittedName>
</protein>
<dbReference type="EMBL" id="BLAL01000246">
    <property type="protein sequence ID" value="GES96098.1"/>
    <property type="molecule type" value="Genomic_DNA"/>
</dbReference>